<dbReference type="Proteomes" id="UP001162483">
    <property type="component" value="Unassembled WGS sequence"/>
</dbReference>
<dbReference type="InterPro" id="IPR016024">
    <property type="entry name" value="ARM-type_fold"/>
</dbReference>
<keyword evidence="2" id="KW-1185">Reference proteome</keyword>
<gene>
    <name evidence="1" type="ORF">SPARVUS_LOCUS13373525</name>
</gene>
<dbReference type="PANTHER" id="PTHR15434:SF2">
    <property type="entry name" value="HEAT SHOCK FACTOR 2-BINDING PROTEIN"/>
    <property type="match status" value="1"/>
</dbReference>
<dbReference type="PANTHER" id="PTHR15434">
    <property type="entry name" value="HEAT SHOCK FACTOR 2-BINDING PROTEIN"/>
    <property type="match status" value="1"/>
</dbReference>
<organism evidence="1 2">
    <name type="scientific">Staurois parvus</name>
    <dbReference type="NCBI Taxonomy" id="386267"/>
    <lineage>
        <taxon>Eukaryota</taxon>
        <taxon>Metazoa</taxon>
        <taxon>Chordata</taxon>
        <taxon>Craniata</taxon>
        <taxon>Vertebrata</taxon>
        <taxon>Euteleostomi</taxon>
        <taxon>Amphibia</taxon>
        <taxon>Batrachia</taxon>
        <taxon>Anura</taxon>
        <taxon>Neobatrachia</taxon>
        <taxon>Ranoidea</taxon>
        <taxon>Ranidae</taxon>
        <taxon>Staurois</taxon>
    </lineage>
</organism>
<proteinExistence type="predicted"/>
<sequence length="81" mass="8892">MSQVAGFLGDLRRLLADPDAEVCRHALLLFQSVVVDPDVLGRLWGEVQECLPSIMELSLSADTQLQRTAKDLLEEVRGAAD</sequence>
<dbReference type="SUPFAM" id="SSF48371">
    <property type="entry name" value="ARM repeat"/>
    <property type="match status" value="1"/>
</dbReference>
<comment type="caution">
    <text evidence="1">The sequence shown here is derived from an EMBL/GenBank/DDBJ whole genome shotgun (WGS) entry which is preliminary data.</text>
</comment>
<name>A0ABN9G3I4_9NEOB</name>
<accession>A0ABN9G3I4</accession>
<evidence type="ECO:0000313" key="2">
    <source>
        <dbReference type="Proteomes" id="UP001162483"/>
    </source>
</evidence>
<protein>
    <submittedName>
        <fullName evidence="1">Uncharacterized protein</fullName>
    </submittedName>
</protein>
<evidence type="ECO:0000313" key="1">
    <source>
        <dbReference type="EMBL" id="CAI9603789.1"/>
    </source>
</evidence>
<dbReference type="EMBL" id="CATNWA010017881">
    <property type="protein sequence ID" value="CAI9603789.1"/>
    <property type="molecule type" value="Genomic_DNA"/>
</dbReference>
<dbReference type="InterPro" id="IPR039584">
    <property type="entry name" value="HSF2BP"/>
</dbReference>
<reference evidence="1" key="1">
    <citation type="submission" date="2023-05" db="EMBL/GenBank/DDBJ databases">
        <authorList>
            <person name="Stuckert A."/>
        </authorList>
    </citation>
    <scope>NUCLEOTIDE SEQUENCE</scope>
</reference>